<proteinExistence type="predicted"/>
<dbReference type="EMBL" id="JAROCB010000003">
    <property type="protein sequence ID" value="MDN4598041.1"/>
    <property type="molecule type" value="Genomic_DNA"/>
</dbReference>
<dbReference type="Proteomes" id="UP001174210">
    <property type="component" value="Unassembled WGS sequence"/>
</dbReference>
<comment type="caution">
    <text evidence="1">The sequence shown here is derived from an EMBL/GenBank/DDBJ whole genome shotgun (WGS) entry which is preliminary data.</text>
</comment>
<name>A0ABT8IYZ5_9MICO</name>
<dbReference type="RefSeq" id="WP_301219391.1">
    <property type="nucleotide sequence ID" value="NZ_JAROCB010000003.1"/>
</dbReference>
<reference evidence="1" key="1">
    <citation type="submission" date="2023-03" db="EMBL/GenBank/DDBJ databases">
        <title>MT1 and MT2 Draft Genomes of Novel Species.</title>
        <authorList>
            <person name="Venkateswaran K."/>
        </authorList>
    </citation>
    <scope>NUCLEOTIDE SEQUENCE</scope>
    <source>
        <strain evidence="1">F6_8S_P_1A</strain>
    </source>
</reference>
<protein>
    <submittedName>
        <fullName evidence="1">Uncharacterized protein</fullName>
    </submittedName>
</protein>
<organism evidence="1 2">
    <name type="scientific">Leifsonia virtsii</name>
    <dbReference type="NCBI Taxonomy" id="3035915"/>
    <lineage>
        <taxon>Bacteria</taxon>
        <taxon>Bacillati</taxon>
        <taxon>Actinomycetota</taxon>
        <taxon>Actinomycetes</taxon>
        <taxon>Micrococcales</taxon>
        <taxon>Microbacteriaceae</taxon>
        <taxon>Leifsonia</taxon>
    </lineage>
</organism>
<evidence type="ECO:0000313" key="1">
    <source>
        <dbReference type="EMBL" id="MDN4598041.1"/>
    </source>
</evidence>
<gene>
    <name evidence="1" type="ORF">P5G59_12885</name>
</gene>
<accession>A0ABT8IYZ5</accession>
<sequence>MDDLELVTELAYAFDIDPEAVIAAAWEREVPLRDVAAAYVRTLRYLRLHGLEETANAPVTELDSRPPGTFDPRVVTMQDEWWIDTFRRPHRIAEMSPDYVVNVIAHLQIRVLDIVEATGMDSGRDVNEWLEATPLVRALRSRLTDLGDRL</sequence>
<evidence type="ECO:0000313" key="2">
    <source>
        <dbReference type="Proteomes" id="UP001174210"/>
    </source>
</evidence>
<keyword evidence="2" id="KW-1185">Reference proteome</keyword>